<dbReference type="Proteomes" id="UP000585272">
    <property type="component" value="Unassembled WGS sequence"/>
</dbReference>
<comment type="caution">
    <text evidence="10">The sequence shown here is derived from an EMBL/GenBank/DDBJ whole genome shotgun (WGS) entry which is preliminary data.</text>
</comment>
<sequence>MGARTGRRRDGAEEVVLALVREHAGELLRFARRFSLCADDAQDAYQRALEILVRRLRASTVDNPLSYLRTIIRHEAYQVRVERERLLGREEVDVEAAGGEPSEDPAERAERFERLAHTAEALRRLKPQELTALTLRAEGLSYREICEREGWSYTRCNRAVTEGRKALLARLRAIESGAECERWLPALSAFADGEASAREITELRPHLRACAACRATLRGFHAAPRDVGAIVPPELLLPAVAAIGAGGAGGGPGRHLEALVHGALERLTASAVRFQGAFEALPGGKVAAVAASTVAVAGGGAAIERAATAPADSQPAPRVERVAASTVAPDAPASSQPISLPAPSAASQPTQAALPGLGPQVPEWADPSDMSPSLAFGEFGFEVRGSAAGAEADADADRSGRDPGRAAVASTGATAKGASAGASSRDGAARRGTSAGGSSTPPTAIGAHPADAGAGDSAARDDAAPAAATATSPDPSRATSSPPSSTSRPHSAPSHQPAGRPEFGAAGEF</sequence>
<dbReference type="GO" id="GO:0016987">
    <property type="term" value="F:sigma factor activity"/>
    <property type="evidence" value="ECO:0007669"/>
    <property type="project" value="UniProtKB-KW"/>
</dbReference>
<comment type="similarity">
    <text evidence="1">Belongs to the sigma-70 factor family. ECF subfamily.</text>
</comment>
<dbReference type="InterPro" id="IPR007627">
    <property type="entry name" value="RNA_pol_sigma70_r2"/>
</dbReference>
<dbReference type="PANTHER" id="PTHR43133:SF8">
    <property type="entry name" value="RNA POLYMERASE SIGMA FACTOR HI_1459-RELATED"/>
    <property type="match status" value="1"/>
</dbReference>
<dbReference type="InterPro" id="IPR013249">
    <property type="entry name" value="RNA_pol_sigma70_r4_t2"/>
</dbReference>
<keyword evidence="5" id="KW-0804">Transcription</keyword>
<evidence type="ECO:0000259" key="9">
    <source>
        <dbReference type="Pfam" id="PF13490"/>
    </source>
</evidence>
<name>A0A840IEV2_9ACTN</name>
<dbReference type="GO" id="GO:0003677">
    <property type="term" value="F:DNA binding"/>
    <property type="evidence" value="ECO:0007669"/>
    <property type="project" value="UniProtKB-KW"/>
</dbReference>
<dbReference type="InterPro" id="IPR041916">
    <property type="entry name" value="Anti_sigma_zinc_sf"/>
</dbReference>
<organism evidence="10 11">
    <name type="scientific">Conexibacter arvalis</name>
    <dbReference type="NCBI Taxonomy" id="912552"/>
    <lineage>
        <taxon>Bacteria</taxon>
        <taxon>Bacillati</taxon>
        <taxon>Actinomycetota</taxon>
        <taxon>Thermoleophilia</taxon>
        <taxon>Solirubrobacterales</taxon>
        <taxon>Conexibacteraceae</taxon>
        <taxon>Conexibacter</taxon>
    </lineage>
</organism>
<reference evidence="10 11" key="1">
    <citation type="submission" date="2020-08" db="EMBL/GenBank/DDBJ databases">
        <title>Genomic Encyclopedia of Archaeal and Bacterial Type Strains, Phase II (KMG-II): from individual species to whole genera.</title>
        <authorList>
            <person name="Goeker M."/>
        </authorList>
    </citation>
    <scope>NUCLEOTIDE SEQUENCE [LARGE SCALE GENOMIC DNA]</scope>
    <source>
        <strain evidence="10 11">DSM 23288</strain>
    </source>
</reference>
<keyword evidence="4" id="KW-0238">DNA-binding</keyword>
<dbReference type="SUPFAM" id="SSF88659">
    <property type="entry name" value="Sigma3 and sigma4 domains of RNA polymerase sigma factors"/>
    <property type="match status" value="1"/>
</dbReference>
<feature type="compositionally biased region" description="Low complexity" evidence="6">
    <location>
        <begin position="331"/>
        <end position="355"/>
    </location>
</feature>
<dbReference type="Pfam" id="PF08281">
    <property type="entry name" value="Sigma70_r4_2"/>
    <property type="match status" value="1"/>
</dbReference>
<dbReference type="GO" id="GO:0006352">
    <property type="term" value="P:DNA-templated transcription initiation"/>
    <property type="evidence" value="ECO:0007669"/>
    <property type="project" value="InterPro"/>
</dbReference>
<protein>
    <submittedName>
        <fullName evidence="10">RNA polymerase sigma factor (Sigma-70 family)</fullName>
    </submittedName>
</protein>
<feature type="domain" description="Putative zinc-finger" evidence="9">
    <location>
        <begin position="180"/>
        <end position="214"/>
    </location>
</feature>
<dbReference type="Pfam" id="PF04542">
    <property type="entry name" value="Sigma70_r2"/>
    <property type="match status" value="1"/>
</dbReference>
<proteinExistence type="inferred from homology"/>
<gene>
    <name evidence="10" type="ORF">BDZ31_002114</name>
</gene>
<dbReference type="PANTHER" id="PTHR43133">
    <property type="entry name" value="RNA POLYMERASE ECF-TYPE SIGMA FACTO"/>
    <property type="match status" value="1"/>
</dbReference>
<keyword evidence="2" id="KW-0805">Transcription regulation</keyword>
<keyword evidence="11" id="KW-1185">Reference proteome</keyword>
<keyword evidence="3" id="KW-0731">Sigma factor</keyword>
<dbReference type="RefSeq" id="WP_183341758.1">
    <property type="nucleotide sequence ID" value="NZ_JACHNU010000002.1"/>
</dbReference>
<dbReference type="Gene3D" id="1.10.1740.10">
    <property type="match status" value="1"/>
</dbReference>
<evidence type="ECO:0000256" key="1">
    <source>
        <dbReference type="ARBA" id="ARBA00010641"/>
    </source>
</evidence>
<dbReference type="InterPro" id="IPR013324">
    <property type="entry name" value="RNA_pol_sigma_r3/r4-like"/>
</dbReference>
<evidence type="ECO:0000256" key="5">
    <source>
        <dbReference type="ARBA" id="ARBA00023163"/>
    </source>
</evidence>
<dbReference type="Gene3D" id="1.10.10.1320">
    <property type="entry name" value="Anti-sigma factor, zinc-finger domain"/>
    <property type="match status" value="1"/>
</dbReference>
<feature type="domain" description="RNA polymerase sigma-70 region 2" evidence="7">
    <location>
        <begin position="19"/>
        <end position="78"/>
    </location>
</feature>
<dbReference type="InterPro" id="IPR039425">
    <property type="entry name" value="RNA_pol_sigma-70-like"/>
</dbReference>
<evidence type="ECO:0000256" key="2">
    <source>
        <dbReference type="ARBA" id="ARBA00023015"/>
    </source>
</evidence>
<dbReference type="InterPro" id="IPR013325">
    <property type="entry name" value="RNA_pol_sigma_r2"/>
</dbReference>
<evidence type="ECO:0000256" key="3">
    <source>
        <dbReference type="ARBA" id="ARBA00023082"/>
    </source>
</evidence>
<dbReference type="InterPro" id="IPR014284">
    <property type="entry name" value="RNA_pol_sigma-70_dom"/>
</dbReference>
<feature type="compositionally biased region" description="Low complexity" evidence="6">
    <location>
        <begin position="464"/>
        <end position="495"/>
    </location>
</feature>
<evidence type="ECO:0000256" key="6">
    <source>
        <dbReference type="SAM" id="MobiDB-lite"/>
    </source>
</evidence>
<dbReference type="AlphaFoldDB" id="A0A840IEV2"/>
<dbReference type="SUPFAM" id="SSF88946">
    <property type="entry name" value="Sigma2 domain of RNA polymerase sigma factors"/>
    <property type="match status" value="1"/>
</dbReference>
<evidence type="ECO:0000313" key="10">
    <source>
        <dbReference type="EMBL" id="MBB4662528.1"/>
    </source>
</evidence>
<dbReference type="InterPro" id="IPR027383">
    <property type="entry name" value="Znf_put"/>
</dbReference>
<evidence type="ECO:0000313" key="11">
    <source>
        <dbReference type="Proteomes" id="UP000585272"/>
    </source>
</evidence>
<dbReference type="NCBIfam" id="TIGR02937">
    <property type="entry name" value="sigma70-ECF"/>
    <property type="match status" value="1"/>
</dbReference>
<feature type="region of interest" description="Disordered" evidence="6">
    <location>
        <begin position="390"/>
        <end position="509"/>
    </location>
</feature>
<dbReference type="EMBL" id="JACHNU010000002">
    <property type="protein sequence ID" value="MBB4662528.1"/>
    <property type="molecule type" value="Genomic_DNA"/>
</dbReference>
<dbReference type="Gene3D" id="1.10.10.10">
    <property type="entry name" value="Winged helix-like DNA-binding domain superfamily/Winged helix DNA-binding domain"/>
    <property type="match status" value="1"/>
</dbReference>
<dbReference type="InterPro" id="IPR036388">
    <property type="entry name" value="WH-like_DNA-bd_sf"/>
</dbReference>
<accession>A0A840IEV2</accession>
<feature type="compositionally biased region" description="Low complexity" evidence="6">
    <location>
        <begin position="405"/>
        <end position="457"/>
    </location>
</feature>
<feature type="domain" description="RNA polymerase sigma factor 70 region 4 type 2" evidence="8">
    <location>
        <begin position="120"/>
        <end position="167"/>
    </location>
</feature>
<evidence type="ECO:0000259" key="7">
    <source>
        <dbReference type="Pfam" id="PF04542"/>
    </source>
</evidence>
<feature type="region of interest" description="Disordered" evidence="6">
    <location>
        <begin position="324"/>
        <end position="373"/>
    </location>
</feature>
<feature type="compositionally biased region" description="Basic and acidic residues" evidence="6">
    <location>
        <begin position="395"/>
        <end position="404"/>
    </location>
</feature>
<evidence type="ECO:0000256" key="4">
    <source>
        <dbReference type="ARBA" id="ARBA00023125"/>
    </source>
</evidence>
<evidence type="ECO:0000259" key="8">
    <source>
        <dbReference type="Pfam" id="PF08281"/>
    </source>
</evidence>
<dbReference type="Pfam" id="PF13490">
    <property type="entry name" value="zf-HC2"/>
    <property type="match status" value="1"/>
</dbReference>